<dbReference type="PANTHER" id="PTHR47433">
    <property type="entry name" value="VACUOLAR PROTEIN SORTING-ASSOCIATED PROTEIN 17"/>
    <property type="match status" value="1"/>
</dbReference>
<dbReference type="RefSeq" id="XP_002554847.1">
    <property type="nucleotide sequence ID" value="XM_002554801.1"/>
</dbReference>
<feature type="compositionally biased region" description="Basic and acidic residues" evidence="2">
    <location>
        <begin position="524"/>
        <end position="541"/>
    </location>
</feature>
<dbReference type="GO" id="GO:0006886">
    <property type="term" value="P:intracellular protein transport"/>
    <property type="evidence" value="ECO:0007669"/>
    <property type="project" value="TreeGrafter"/>
</dbReference>
<proteinExistence type="inferred from homology"/>
<gene>
    <name evidence="4" type="ordered locus">KLTH0F15202g</name>
</gene>
<dbReference type="InterPro" id="IPR027267">
    <property type="entry name" value="AH/BAR_dom_sf"/>
</dbReference>
<dbReference type="EMBL" id="CU928170">
    <property type="protein sequence ID" value="CAR24410.1"/>
    <property type="molecule type" value="Genomic_DNA"/>
</dbReference>
<feature type="region of interest" description="Disordered" evidence="2">
    <location>
        <begin position="482"/>
        <end position="506"/>
    </location>
</feature>
<dbReference type="GO" id="GO:0042147">
    <property type="term" value="P:retrograde transport, endosome to Golgi"/>
    <property type="evidence" value="ECO:0007669"/>
    <property type="project" value="InterPro"/>
</dbReference>
<organism evidence="4 5">
    <name type="scientific">Lachancea thermotolerans (strain ATCC 56472 / CBS 6340 / NRRL Y-8284)</name>
    <name type="common">Yeast</name>
    <name type="synonym">Kluyveromyces thermotolerans</name>
    <dbReference type="NCBI Taxonomy" id="559295"/>
    <lineage>
        <taxon>Eukaryota</taxon>
        <taxon>Fungi</taxon>
        <taxon>Dikarya</taxon>
        <taxon>Ascomycota</taxon>
        <taxon>Saccharomycotina</taxon>
        <taxon>Saccharomycetes</taxon>
        <taxon>Saccharomycetales</taxon>
        <taxon>Saccharomycetaceae</taxon>
        <taxon>Lachancea</taxon>
    </lineage>
</organism>
<keyword evidence="1" id="KW-0813">Transport</keyword>
<dbReference type="PIRSF" id="PIRSF011791">
    <property type="entry name" value="Vps17"/>
    <property type="match status" value="1"/>
</dbReference>
<comment type="similarity">
    <text evidence="1">Belongs to the VPS17 family.</text>
</comment>
<dbReference type="SMART" id="SM00312">
    <property type="entry name" value="PX"/>
    <property type="match status" value="1"/>
</dbReference>
<dbReference type="GO" id="GO:0005829">
    <property type="term" value="C:cytosol"/>
    <property type="evidence" value="ECO:0007669"/>
    <property type="project" value="GOC"/>
</dbReference>
<dbReference type="SUPFAM" id="SSF64268">
    <property type="entry name" value="PX domain"/>
    <property type="match status" value="1"/>
</dbReference>
<feature type="domain" description="PX" evidence="3">
    <location>
        <begin position="103"/>
        <end position="221"/>
    </location>
</feature>
<dbReference type="Proteomes" id="UP000002036">
    <property type="component" value="Chromosome F"/>
</dbReference>
<dbReference type="InterPro" id="IPR053055">
    <property type="entry name" value="VPS17"/>
</dbReference>
<dbReference type="InterPro" id="IPR001683">
    <property type="entry name" value="PX_dom"/>
</dbReference>
<evidence type="ECO:0000256" key="1">
    <source>
        <dbReference type="PIRNR" id="PIRNR011791"/>
    </source>
</evidence>
<dbReference type="OrthoDB" id="9976382at2759"/>
<dbReference type="InterPro" id="IPR014461">
    <property type="entry name" value="Retromer_complex_Vps17"/>
</dbReference>
<dbReference type="InParanoid" id="C5DJC1"/>
<dbReference type="CDD" id="cd06891">
    <property type="entry name" value="PX_Vps17p"/>
    <property type="match status" value="1"/>
</dbReference>
<comment type="subunit">
    <text evidence="1">Component of the retromer complex.</text>
</comment>
<evidence type="ECO:0000313" key="5">
    <source>
        <dbReference type="Proteomes" id="UP000002036"/>
    </source>
</evidence>
<accession>C5DJC1</accession>
<keyword evidence="1" id="KW-0653">Protein transport</keyword>
<feature type="region of interest" description="Disordered" evidence="2">
    <location>
        <begin position="520"/>
        <end position="554"/>
    </location>
</feature>
<dbReference type="PANTHER" id="PTHR47433:SF1">
    <property type="entry name" value="VACUOLAR PROTEIN SORTING-ASSOCIATED PROTEIN 17"/>
    <property type="match status" value="1"/>
</dbReference>
<dbReference type="InterPro" id="IPR036871">
    <property type="entry name" value="PX_dom_sf"/>
</dbReference>
<dbReference type="GO" id="GO:0030905">
    <property type="term" value="C:retromer, tubulation complex"/>
    <property type="evidence" value="ECO:0007669"/>
    <property type="project" value="TreeGrafter"/>
</dbReference>
<evidence type="ECO:0000313" key="4">
    <source>
        <dbReference type="EMBL" id="CAR24410.1"/>
    </source>
</evidence>
<comment type="function">
    <text evidence="1">Component of the membrane-associated retromer complex which is essential in endosome-to-Golgi retrograde transport.</text>
</comment>
<reference evidence="4 5" key="1">
    <citation type="journal article" date="2009" name="Genome Res.">
        <title>Comparative genomics of protoploid Saccharomycetaceae.</title>
        <authorList>
            <consortium name="The Genolevures Consortium"/>
            <person name="Souciet J.-L."/>
            <person name="Dujon B."/>
            <person name="Gaillardin C."/>
            <person name="Johnston M."/>
            <person name="Baret P.V."/>
            <person name="Cliften P."/>
            <person name="Sherman D.J."/>
            <person name="Weissenbach J."/>
            <person name="Westhof E."/>
            <person name="Wincker P."/>
            <person name="Jubin C."/>
            <person name="Poulain J."/>
            <person name="Barbe V."/>
            <person name="Segurens B."/>
            <person name="Artiguenave F."/>
            <person name="Anthouard V."/>
            <person name="Vacherie B."/>
            <person name="Val M.-E."/>
            <person name="Fulton R.S."/>
            <person name="Minx P."/>
            <person name="Wilson R."/>
            <person name="Durrens P."/>
            <person name="Jean G."/>
            <person name="Marck C."/>
            <person name="Martin T."/>
            <person name="Nikolski M."/>
            <person name="Rolland T."/>
            <person name="Seret M.-L."/>
            <person name="Casaregola S."/>
            <person name="Despons L."/>
            <person name="Fairhead C."/>
            <person name="Fischer G."/>
            <person name="Lafontaine I."/>
            <person name="Leh V."/>
            <person name="Lemaire M."/>
            <person name="de Montigny J."/>
            <person name="Neuveglise C."/>
            <person name="Thierry A."/>
            <person name="Blanc-Lenfle I."/>
            <person name="Bleykasten C."/>
            <person name="Diffels J."/>
            <person name="Fritsch E."/>
            <person name="Frangeul L."/>
            <person name="Goeffon A."/>
            <person name="Jauniaux N."/>
            <person name="Kachouri-Lafond R."/>
            <person name="Payen C."/>
            <person name="Potier S."/>
            <person name="Pribylova L."/>
            <person name="Ozanne C."/>
            <person name="Richard G.-F."/>
            <person name="Sacerdot C."/>
            <person name="Straub M.-L."/>
            <person name="Talla E."/>
        </authorList>
    </citation>
    <scope>NUCLEOTIDE SEQUENCE [LARGE SCALE GENOMIC DNA]</scope>
    <source>
        <strain evidence="5">ATCC 56472 / CBS 6340 / NRRL Y-8284</strain>
    </source>
</reference>
<dbReference type="InterPro" id="IPR037907">
    <property type="entry name" value="Vps17_PX"/>
</dbReference>
<keyword evidence="5" id="KW-1185">Reference proteome</keyword>
<dbReference type="OMA" id="FYLGTME"/>
<feature type="compositionally biased region" description="Polar residues" evidence="2">
    <location>
        <begin position="489"/>
        <end position="503"/>
    </location>
</feature>
<feature type="region of interest" description="Disordered" evidence="2">
    <location>
        <begin position="1"/>
        <end position="87"/>
    </location>
</feature>
<dbReference type="AlphaFoldDB" id="C5DJC1"/>
<dbReference type="Gene3D" id="3.30.1520.10">
    <property type="entry name" value="Phox-like domain"/>
    <property type="match status" value="1"/>
</dbReference>
<dbReference type="GO" id="GO:0032266">
    <property type="term" value="F:phosphatidylinositol-3-phosphate binding"/>
    <property type="evidence" value="ECO:0007669"/>
    <property type="project" value="TreeGrafter"/>
</dbReference>
<evidence type="ECO:0000256" key="2">
    <source>
        <dbReference type="SAM" id="MobiDB-lite"/>
    </source>
</evidence>
<dbReference type="Pfam" id="PF00787">
    <property type="entry name" value="PX"/>
    <property type="match status" value="1"/>
</dbReference>
<protein>
    <recommendedName>
        <fullName evidence="1">Vacuolar protein sorting-associated protein 17</fullName>
    </recommendedName>
</protein>
<name>C5DJC1_LACTC</name>
<dbReference type="HOGENOM" id="CLU_028982_1_0_1"/>
<dbReference type="Gene3D" id="1.20.1270.60">
    <property type="entry name" value="Arfaptin homology (AH) domain/BAR domain"/>
    <property type="match status" value="1"/>
</dbReference>
<dbReference type="KEGG" id="lth:KLTH0F15202g"/>
<dbReference type="STRING" id="559295.C5DJC1"/>
<dbReference type="GO" id="GO:0005768">
    <property type="term" value="C:endosome"/>
    <property type="evidence" value="ECO:0007669"/>
    <property type="project" value="TreeGrafter"/>
</dbReference>
<dbReference type="FunCoup" id="C5DJC1">
    <property type="interactions" value="95"/>
</dbReference>
<evidence type="ECO:0000259" key="3">
    <source>
        <dbReference type="SMART" id="SM00312"/>
    </source>
</evidence>
<dbReference type="GeneID" id="8293076"/>
<dbReference type="eggNOG" id="KOG2273">
    <property type="taxonomic scope" value="Eukaryota"/>
</dbReference>
<sequence>MSSAVAYDPYDDIDNNPFSEPEANPQRSVSPDLRAPDDTHPSIGAQEATQGNTDSHAGAQPEPEQGMTTAQHGNPPGDFPEASTTAAAAEGADALLPERRSSKFQLVVKVTGLERVGSFTNKKENPTVKFDVSTNLPTFRKQQHRSLKKTFTEFRNLRKFLYGLISGTFVPALPSPSTNYGISNSEDYCKTVSNMQEWFDRIAVDPFILRSEELAFFIESDFDTYTPVGKTKLPLSGLKRKTLKQLAPPFDECLELAEFRPLVKSVHHLSQDIQTKLLKLCKLRKSLSHDENSIGQGFKELCMDQSQSHSKFYNKFGKTLSAVGDIDSVMATLDIATLYDGLEWLVQETYSVKEALTNRHFLMRDLLQAQQTSSSRQEQARKLRARRDVSPLKVDEAIRALKAATTAEHTLTLKLRRVTANMLLEKQRWLEWCDHQLQTSIKEYTLRKIEYERKKLSLLERIRADVRAADEAGGLSRLGRGARLSASGVSPSQTAQGDSWTSDPRSRAFEPSVLRTEFDASLESDTRDVHDTHPEDQHALDARSAASLLGTSSF</sequence>